<gene>
    <name evidence="1" type="ORF">DIZ78_03540</name>
</gene>
<dbReference type="SUPFAM" id="SSF52266">
    <property type="entry name" value="SGNH hydrolase"/>
    <property type="match status" value="1"/>
</dbReference>
<comment type="caution">
    <text evidence="1">The sequence shown here is derived from an EMBL/GenBank/DDBJ whole genome shotgun (WGS) entry which is preliminary data.</text>
</comment>
<dbReference type="GO" id="GO:0016788">
    <property type="term" value="F:hydrolase activity, acting on ester bonds"/>
    <property type="evidence" value="ECO:0007669"/>
    <property type="project" value="InterPro"/>
</dbReference>
<organism evidence="1 2">
    <name type="scientific">endosymbiont of Escarpia spicata</name>
    <dbReference type="NCBI Taxonomy" id="2200908"/>
    <lineage>
        <taxon>Bacteria</taxon>
        <taxon>Pseudomonadati</taxon>
        <taxon>Pseudomonadota</taxon>
        <taxon>Gammaproteobacteria</taxon>
        <taxon>sulfur-oxidizing symbionts</taxon>
    </lineage>
</organism>
<sequence length="292" mass="32355">MSRDFRANVVTWADLNTTELPPWADPAYHDWKILAEGDSWFTIGGIPTSNLLFSMRFSKSTLIVNCAQPGDTVKNLSQIAGNAGLRRALSVKNGEKWDLILLSGGGNDLSDEAGEILINPGTRPAIKMNSPEAYCDQDCLNLLLIDIQDGYRRIVQLRDRPGAPSAGVPIVCHTYDYPTPNNSPARFFGIGLLGPWLFRAFNNDQIPQEDWIALTDYLFEKLAEALLELSQPNGTKKLPNFHVVDTRNTLQRAELGITGESNDWLNEIHANGEGYAKIGNLICDKAETLIRN</sequence>
<dbReference type="Pfam" id="PF00657">
    <property type="entry name" value="Lipase_GDSL"/>
    <property type="match status" value="1"/>
</dbReference>
<evidence type="ECO:0000313" key="2">
    <source>
        <dbReference type="Proteomes" id="UP000254771"/>
    </source>
</evidence>
<dbReference type="EMBL" id="QFXE01000005">
    <property type="protein sequence ID" value="RDH87647.1"/>
    <property type="molecule type" value="Genomic_DNA"/>
</dbReference>
<accession>A0A370DSF6</accession>
<dbReference type="AlphaFoldDB" id="A0A370DSF6"/>
<dbReference type="CDD" id="cd00229">
    <property type="entry name" value="SGNH_hydrolase"/>
    <property type="match status" value="1"/>
</dbReference>
<name>A0A370DSF6_9GAMM</name>
<evidence type="ECO:0000313" key="1">
    <source>
        <dbReference type="EMBL" id="RDH87647.1"/>
    </source>
</evidence>
<reference evidence="1 2" key="1">
    <citation type="journal article" date="2018" name="ISME J.">
        <title>Endosymbiont genomes yield clues of tubeworm success.</title>
        <authorList>
            <person name="Li Y."/>
            <person name="Liles M.R."/>
            <person name="Halanych K.M."/>
        </authorList>
    </citation>
    <scope>NUCLEOTIDE SEQUENCE [LARGE SCALE GENOMIC DNA]</scope>
    <source>
        <strain evidence="1">A1462</strain>
    </source>
</reference>
<evidence type="ECO:0008006" key="3">
    <source>
        <dbReference type="Google" id="ProtNLM"/>
    </source>
</evidence>
<keyword evidence="2" id="KW-1185">Reference proteome</keyword>
<dbReference type="Gene3D" id="3.40.50.1110">
    <property type="entry name" value="SGNH hydrolase"/>
    <property type="match status" value="1"/>
</dbReference>
<dbReference type="Proteomes" id="UP000254771">
    <property type="component" value="Unassembled WGS sequence"/>
</dbReference>
<dbReference type="InterPro" id="IPR001087">
    <property type="entry name" value="GDSL"/>
</dbReference>
<dbReference type="InterPro" id="IPR036514">
    <property type="entry name" value="SGNH_hydro_sf"/>
</dbReference>
<protein>
    <recommendedName>
        <fullName evidence="3">SGNH hydrolase-type esterase domain-containing protein</fullName>
    </recommendedName>
</protein>
<proteinExistence type="predicted"/>